<dbReference type="HOGENOM" id="CLU_031618_1_2_5"/>
<dbReference type="EMBL" id="AATQ01000034">
    <property type="protein sequence ID" value="EAU44948.1"/>
    <property type="molecule type" value="Genomic_DNA"/>
</dbReference>
<dbReference type="STRING" id="314265.R2601_12273"/>
<dbReference type="InterPro" id="IPR001763">
    <property type="entry name" value="Rhodanese-like_dom"/>
</dbReference>
<dbReference type="InterPro" id="IPR051126">
    <property type="entry name" value="Thiosulfate_sulfurtransferase"/>
</dbReference>
<keyword evidence="5" id="KW-1185">Reference proteome</keyword>
<evidence type="ECO:0000259" key="3">
    <source>
        <dbReference type="PROSITE" id="PS50206"/>
    </source>
</evidence>
<dbReference type="Gene3D" id="3.40.250.10">
    <property type="entry name" value="Rhodanese-like domain"/>
    <property type="match status" value="2"/>
</dbReference>
<keyword evidence="4" id="KW-0808">Transferase</keyword>
<dbReference type="CDD" id="cd01448">
    <property type="entry name" value="TST_Repeat_1"/>
    <property type="match status" value="1"/>
</dbReference>
<reference evidence="4 5" key="1">
    <citation type="journal article" date="2010" name="J. Bacteriol.">
        <title>Genome sequences of Pelagibaca bermudensis HTCC2601T and Maritimibacter alkaliphilus HTCC2654T, the type strains of two marine Roseobacter genera.</title>
        <authorList>
            <person name="Thrash J.C."/>
            <person name="Cho J.C."/>
            <person name="Ferriera S."/>
            <person name="Johnson J."/>
            <person name="Vergin K.L."/>
            <person name="Giovannoni S.J."/>
        </authorList>
    </citation>
    <scope>NUCLEOTIDE SEQUENCE [LARGE SCALE GENOMIC DNA]</scope>
    <source>
        <strain evidence="5">DSM 26914 / JCM 13377 / KCTC 12554 / HTCC2601</strain>
    </source>
</reference>
<name>Q0FLC3_SALBH</name>
<evidence type="ECO:0000313" key="4">
    <source>
        <dbReference type="EMBL" id="EAU44948.1"/>
    </source>
</evidence>
<dbReference type="RefSeq" id="WP_007794254.1">
    <property type="nucleotide sequence ID" value="NZ_DS022276.1"/>
</dbReference>
<dbReference type="OrthoDB" id="9781034at2"/>
<dbReference type="InterPro" id="IPR036873">
    <property type="entry name" value="Rhodanese-like_dom_sf"/>
</dbReference>
<keyword evidence="1" id="KW-0677">Repeat</keyword>
<evidence type="ECO:0000313" key="5">
    <source>
        <dbReference type="Proteomes" id="UP000006230"/>
    </source>
</evidence>
<dbReference type="SMART" id="SM00450">
    <property type="entry name" value="RHOD"/>
    <property type="match status" value="2"/>
</dbReference>
<organism evidence="4 5">
    <name type="scientific">Salipiger bermudensis (strain DSM 26914 / JCM 13377 / KCTC 12554 / HTCC2601)</name>
    <name type="common">Pelagibaca bermudensis</name>
    <dbReference type="NCBI Taxonomy" id="314265"/>
    <lineage>
        <taxon>Bacteria</taxon>
        <taxon>Pseudomonadati</taxon>
        <taxon>Pseudomonadota</taxon>
        <taxon>Alphaproteobacteria</taxon>
        <taxon>Rhodobacterales</taxon>
        <taxon>Roseobacteraceae</taxon>
        <taxon>Salipiger</taxon>
    </lineage>
</organism>
<feature type="domain" description="Rhodanese" evidence="3">
    <location>
        <begin position="181"/>
        <end position="296"/>
    </location>
</feature>
<dbReference type="SUPFAM" id="SSF52821">
    <property type="entry name" value="Rhodanese/Cell cycle control phosphatase"/>
    <property type="match status" value="2"/>
</dbReference>
<evidence type="ECO:0000256" key="2">
    <source>
        <dbReference type="SAM" id="SignalP"/>
    </source>
</evidence>
<feature type="signal peptide" evidence="2">
    <location>
        <begin position="1"/>
        <end position="22"/>
    </location>
</feature>
<feature type="domain" description="Rhodanese" evidence="3">
    <location>
        <begin position="40"/>
        <end position="150"/>
    </location>
</feature>
<comment type="caution">
    <text evidence="4">The sequence shown here is derived from an EMBL/GenBank/DDBJ whole genome shotgun (WGS) entry which is preliminary data.</text>
</comment>
<keyword evidence="2" id="KW-0732">Signal</keyword>
<proteinExistence type="predicted"/>
<dbReference type="AlphaFoldDB" id="Q0FLC3"/>
<dbReference type="Pfam" id="PF00581">
    <property type="entry name" value="Rhodanese"/>
    <property type="match status" value="2"/>
</dbReference>
<evidence type="ECO:0000256" key="1">
    <source>
        <dbReference type="ARBA" id="ARBA00022737"/>
    </source>
</evidence>
<dbReference type="GO" id="GO:0016740">
    <property type="term" value="F:transferase activity"/>
    <property type="evidence" value="ECO:0007669"/>
    <property type="project" value="UniProtKB-KW"/>
</dbReference>
<sequence>MNTRILGIAATATALMTSAALAAPLGPLVTAPELDAALQSDDAPLVLDIRGEAYEEGHIEGAVSAPYGLFRGPADNPGQIVPVDQLETTYESLGLEPGEPVVIVTQGATDTEFGAAARVYWTLKSSGFTELSILNGGAQAWANAGLPVSTEAVDPQPTDLSISWDDTWTADTEEVTAVVEGTGDAVLVDSRPEDFFLGKKAHGAAEKPGTLPGAVNYPYTRFFQSGATAIGQVTDATELRDALGLSGEEEVVSFCNTGHWAATNWFALSELAQLEDVKLYPGSMVEYSKTGGEMANAPGLIRNLLNQFMGNNG</sequence>
<gene>
    <name evidence="4" type="ORF">R2601_12273</name>
</gene>
<feature type="chain" id="PRO_5004171780" evidence="2">
    <location>
        <begin position="23"/>
        <end position="313"/>
    </location>
</feature>
<protein>
    <submittedName>
        <fullName evidence="4">Probable Rhodanese-related sulfurtransferase</fullName>
    </submittedName>
</protein>
<accession>Q0FLC3</accession>
<dbReference type="eggNOG" id="COG2897">
    <property type="taxonomic scope" value="Bacteria"/>
</dbReference>
<dbReference type="Proteomes" id="UP000006230">
    <property type="component" value="Unassembled WGS sequence"/>
</dbReference>
<dbReference type="PANTHER" id="PTHR43855">
    <property type="entry name" value="THIOSULFATE SULFURTRANSFERASE"/>
    <property type="match status" value="1"/>
</dbReference>
<dbReference type="PROSITE" id="PS50206">
    <property type="entry name" value="RHODANESE_3"/>
    <property type="match status" value="2"/>
</dbReference>
<dbReference type="PANTHER" id="PTHR43855:SF1">
    <property type="entry name" value="THIOSULFATE SULFURTRANSFERASE"/>
    <property type="match status" value="1"/>
</dbReference>